<evidence type="ECO:0000313" key="9">
    <source>
        <dbReference type="WBParaSite" id="TMUE_3000013679.1"/>
    </source>
</evidence>
<keyword evidence="4 6" id="KW-0698">rRNA processing</keyword>
<organism evidence="8 9">
    <name type="scientific">Trichuris muris</name>
    <name type="common">Mouse whipworm</name>
    <dbReference type="NCBI Taxonomy" id="70415"/>
    <lineage>
        <taxon>Eukaryota</taxon>
        <taxon>Metazoa</taxon>
        <taxon>Ecdysozoa</taxon>
        <taxon>Nematoda</taxon>
        <taxon>Enoplea</taxon>
        <taxon>Dorylaimia</taxon>
        <taxon>Trichinellida</taxon>
        <taxon>Trichuridae</taxon>
        <taxon>Trichuris</taxon>
    </lineage>
</organism>
<feature type="region of interest" description="Disordered" evidence="7">
    <location>
        <begin position="64"/>
        <end position="124"/>
    </location>
</feature>
<dbReference type="InterPro" id="IPR009292">
    <property type="entry name" value="RRP36"/>
</dbReference>
<keyword evidence="8" id="KW-1185">Reference proteome</keyword>
<name>A0A5S6R2Z8_TRIMR</name>
<evidence type="ECO:0000256" key="7">
    <source>
        <dbReference type="SAM" id="MobiDB-lite"/>
    </source>
</evidence>
<dbReference type="WBParaSite" id="TMUE_3000013679.1">
    <property type="protein sequence ID" value="TMUE_3000013679.1"/>
    <property type="gene ID" value="WBGene00291119"/>
</dbReference>
<keyword evidence="5 6" id="KW-0539">Nucleus</keyword>
<evidence type="ECO:0000256" key="1">
    <source>
        <dbReference type="ARBA" id="ARBA00004604"/>
    </source>
</evidence>
<dbReference type="GO" id="GO:0005730">
    <property type="term" value="C:nucleolus"/>
    <property type="evidence" value="ECO:0007669"/>
    <property type="project" value="UniProtKB-SubCell"/>
</dbReference>
<evidence type="ECO:0000256" key="2">
    <source>
        <dbReference type="ARBA" id="ARBA00009418"/>
    </source>
</evidence>
<dbReference type="Proteomes" id="UP000046395">
    <property type="component" value="Unassembled WGS sequence"/>
</dbReference>
<evidence type="ECO:0000256" key="5">
    <source>
        <dbReference type="ARBA" id="ARBA00023242"/>
    </source>
</evidence>
<feature type="compositionally biased region" description="Basic residues" evidence="7">
    <location>
        <begin position="79"/>
        <end position="90"/>
    </location>
</feature>
<reference evidence="9" key="1">
    <citation type="submission" date="2019-12" db="UniProtKB">
        <authorList>
            <consortium name="WormBaseParasite"/>
        </authorList>
    </citation>
    <scope>IDENTIFICATION</scope>
</reference>
<evidence type="ECO:0000256" key="4">
    <source>
        <dbReference type="ARBA" id="ARBA00022552"/>
    </source>
</evidence>
<dbReference type="PANTHER" id="PTHR21738">
    <property type="entry name" value="RIBOSOMAL RNA PROCESSING PROTEIN 36 HOMOLOG"/>
    <property type="match status" value="1"/>
</dbReference>
<proteinExistence type="inferred from homology"/>
<comment type="similarity">
    <text evidence="2 6">Belongs to the RRP36 family.</text>
</comment>
<dbReference type="GO" id="GO:0000462">
    <property type="term" value="P:maturation of SSU-rRNA from tricistronic rRNA transcript (SSU-rRNA, 5.8S rRNA, LSU-rRNA)"/>
    <property type="evidence" value="ECO:0007669"/>
    <property type="project" value="TreeGrafter"/>
</dbReference>
<dbReference type="STRING" id="70415.A0A5S6R2Z8"/>
<comment type="function">
    <text evidence="6">Component of the 90S pre-ribosome involved in the maturation of rRNAs. Required for early cleavages of the pre-RNAs in the 40S ribosomal subunit maturation pathway.</text>
</comment>
<protein>
    <recommendedName>
        <fullName evidence="6">rRNA biogenesis protein RRP36</fullName>
    </recommendedName>
</protein>
<comment type="subcellular location">
    <subcellularLocation>
        <location evidence="1 6">Nucleus</location>
        <location evidence="1 6">Nucleolus</location>
    </subcellularLocation>
</comment>
<sequence>MSGKRVNLLFKLRNGSRNWFAGDFCGILSNVTSLSPLRSDQADRMEGESRRYSDLPMEDLLRLKDTQHSTPEEYSSLNRPKKLLPKKRRNRDAPRELPAKWIPRQGESPTSSKQQQKRRDPRFDDSIAPFKRSYFKQQYAFLSDLRKEEILLIEKELRREKDPSKIGEMKDLLSRMKNQVKSEEVLEERHNKVVALRKENMKRLKEGKKPYYVKKAVLKEEARLQKMAKLKASGKLQKYLERKEKKLTRRKLPFAT</sequence>
<dbReference type="AlphaFoldDB" id="A0A5S6R2Z8"/>
<keyword evidence="3 6" id="KW-0690">Ribosome biogenesis</keyword>
<keyword evidence="6" id="KW-0687">Ribonucleoprotein</keyword>
<evidence type="ECO:0000256" key="6">
    <source>
        <dbReference type="RuleBase" id="RU368027"/>
    </source>
</evidence>
<evidence type="ECO:0000313" key="8">
    <source>
        <dbReference type="Proteomes" id="UP000046395"/>
    </source>
</evidence>
<accession>A0A5S6R2Z8</accession>
<dbReference type="PANTHER" id="PTHR21738:SF0">
    <property type="entry name" value="RIBOSOMAL RNA PROCESSING PROTEIN 36 HOMOLOG"/>
    <property type="match status" value="1"/>
</dbReference>
<dbReference type="Pfam" id="PF06102">
    <property type="entry name" value="RRP36"/>
    <property type="match status" value="1"/>
</dbReference>
<comment type="subunit">
    <text evidence="6">Associates with 90S and pre-40S pre-ribosomal particles.</text>
</comment>
<dbReference type="GO" id="GO:0030686">
    <property type="term" value="C:90S preribosome"/>
    <property type="evidence" value="ECO:0007669"/>
    <property type="project" value="TreeGrafter"/>
</dbReference>
<evidence type="ECO:0000256" key="3">
    <source>
        <dbReference type="ARBA" id="ARBA00022517"/>
    </source>
</evidence>